<dbReference type="InterPro" id="IPR053214">
    <property type="entry name" value="LysM12-like"/>
</dbReference>
<protein>
    <recommendedName>
        <fullName evidence="6">Ecp2 effector protein domain-containing protein</fullName>
    </recommendedName>
</protein>
<comment type="caution">
    <text evidence="4">The sequence shown here is derived from an EMBL/GenBank/DDBJ whole genome shotgun (WGS) entry which is preliminary data.</text>
</comment>
<evidence type="ECO:0000256" key="1">
    <source>
        <dbReference type="ARBA" id="ARBA00022669"/>
    </source>
</evidence>
<evidence type="ECO:0000313" key="5">
    <source>
        <dbReference type="Proteomes" id="UP000226431"/>
    </source>
</evidence>
<feature type="chain" id="PRO_5013084110" description="Ecp2 effector protein domain-containing protein" evidence="3">
    <location>
        <begin position="21"/>
        <end position="300"/>
    </location>
</feature>
<evidence type="ECO:0008006" key="6">
    <source>
        <dbReference type="Google" id="ProtNLM"/>
    </source>
</evidence>
<dbReference type="PANTHER" id="PTHR47700">
    <property type="entry name" value="V CHITINASE, PUTATIVE (AFU_ORTHOLOGUE AFUA_6G13720)-RELATED"/>
    <property type="match status" value="1"/>
</dbReference>
<keyword evidence="3" id="KW-0732">Signal</keyword>
<organism evidence="4 5">
    <name type="scientific">Ophiocordyceps camponoti-rufipedis</name>
    <dbReference type="NCBI Taxonomy" id="2004952"/>
    <lineage>
        <taxon>Eukaryota</taxon>
        <taxon>Fungi</taxon>
        <taxon>Dikarya</taxon>
        <taxon>Ascomycota</taxon>
        <taxon>Pezizomycotina</taxon>
        <taxon>Sordariomycetes</taxon>
        <taxon>Hypocreomycetidae</taxon>
        <taxon>Hypocreales</taxon>
        <taxon>Ophiocordycipitaceae</taxon>
        <taxon>Ophiocordyceps</taxon>
    </lineage>
</organism>
<dbReference type="Proteomes" id="UP000226431">
    <property type="component" value="Unassembled WGS sequence"/>
</dbReference>
<evidence type="ECO:0000256" key="3">
    <source>
        <dbReference type="SAM" id="SignalP"/>
    </source>
</evidence>
<feature type="signal peptide" evidence="3">
    <location>
        <begin position="1"/>
        <end position="20"/>
    </location>
</feature>
<evidence type="ECO:0000313" key="4">
    <source>
        <dbReference type="EMBL" id="PHH81029.1"/>
    </source>
</evidence>
<keyword evidence="1" id="KW-0147">Chitin-binding</keyword>
<reference evidence="4 5" key="1">
    <citation type="submission" date="2017-06" db="EMBL/GenBank/DDBJ databases">
        <title>Ant-infecting Ophiocordyceps genomes reveal a high diversity of potential behavioral manipulation genes and a possible major role for enterotoxins.</title>
        <authorList>
            <person name="De Bekker C."/>
            <person name="Evans H.C."/>
            <person name="Brachmann A."/>
            <person name="Hughes D.P."/>
        </authorList>
    </citation>
    <scope>NUCLEOTIDE SEQUENCE [LARGE SCALE GENOMIC DNA]</scope>
    <source>
        <strain evidence="4 5">Map16</strain>
    </source>
</reference>
<sequence>MRIAHFSLLWTAGLVHSIRGLTAADDSLPRGNRTGYYPDLNACPLACLDYANVHSWRTFQSLERLRRCKKPMLLHLTVTQPVDDPLSTILFRVCTLEPVPEDDPRRLLPPMANPKKDPGLWRPSLENEPACIQTGVEKLAKLSLMMSIKGRNSSGEDVARLVEGTRDYFNARDNCNENFIFGHHGDIDVGVYIGAKLSKPTANSALNTVADQIRGRGSLPNRIISNMCRGRPSERSFGVAIDTNGSLGMVQRIVLAWSQGYCATGISADFEQMGNFPLGAWEIDDKNTGSNRHQMRSYSV</sequence>
<accession>A0A2C5XZD0</accession>
<dbReference type="PANTHER" id="PTHR47700:SF2">
    <property type="entry name" value="CHITINASE"/>
    <property type="match status" value="1"/>
</dbReference>
<gene>
    <name evidence="4" type="ORF">CDD80_4333</name>
</gene>
<proteinExistence type="predicted"/>
<dbReference type="AlphaFoldDB" id="A0A2C5XZD0"/>
<dbReference type="GO" id="GO:0008061">
    <property type="term" value="F:chitin binding"/>
    <property type="evidence" value="ECO:0007669"/>
    <property type="project" value="UniProtKB-KW"/>
</dbReference>
<evidence type="ECO:0000256" key="2">
    <source>
        <dbReference type="ARBA" id="ARBA00023026"/>
    </source>
</evidence>
<name>A0A2C5XZD0_9HYPO</name>
<dbReference type="STRING" id="2004952.A0A2C5XZD0"/>
<keyword evidence="5" id="KW-1185">Reference proteome</keyword>
<dbReference type="EMBL" id="NJES01000004">
    <property type="protein sequence ID" value="PHH81029.1"/>
    <property type="molecule type" value="Genomic_DNA"/>
</dbReference>
<dbReference type="OrthoDB" id="73875at2759"/>
<keyword evidence="2" id="KW-0843">Virulence</keyword>